<feature type="repeat" description="RCC1" evidence="1">
    <location>
        <begin position="261"/>
        <end position="316"/>
    </location>
</feature>
<organism evidence="2 3">
    <name type="scientific">Hapsidospora chrysogenum (strain ATCC 11550 / CBS 779.69 / DSM 880 / IAM 14645 / JCM 23072 / IMI 49137)</name>
    <name type="common">Acremonium chrysogenum</name>
    <dbReference type="NCBI Taxonomy" id="857340"/>
    <lineage>
        <taxon>Eukaryota</taxon>
        <taxon>Fungi</taxon>
        <taxon>Dikarya</taxon>
        <taxon>Ascomycota</taxon>
        <taxon>Pezizomycotina</taxon>
        <taxon>Sordariomycetes</taxon>
        <taxon>Hypocreomycetidae</taxon>
        <taxon>Hypocreales</taxon>
        <taxon>Bionectriaceae</taxon>
        <taxon>Hapsidospora</taxon>
    </lineage>
</organism>
<dbReference type="PANTHER" id="PTHR45982">
    <property type="entry name" value="REGULATOR OF CHROMOSOME CONDENSATION"/>
    <property type="match status" value="1"/>
</dbReference>
<dbReference type="Pfam" id="PF13540">
    <property type="entry name" value="RCC1_2"/>
    <property type="match status" value="2"/>
</dbReference>
<dbReference type="PANTHER" id="PTHR45982:SF1">
    <property type="entry name" value="REGULATOR OF CHROMOSOME CONDENSATION"/>
    <property type="match status" value="1"/>
</dbReference>
<feature type="repeat" description="RCC1" evidence="1">
    <location>
        <begin position="207"/>
        <end position="260"/>
    </location>
</feature>
<keyword evidence="3" id="KW-1185">Reference proteome</keyword>
<dbReference type="SUPFAM" id="SSF50985">
    <property type="entry name" value="RCC1/BLIP-II"/>
    <property type="match status" value="1"/>
</dbReference>
<dbReference type="OrthoDB" id="5370059at2759"/>
<gene>
    <name evidence="2" type="ORF">ACRE_085430</name>
</gene>
<reference evidence="3" key="1">
    <citation type="journal article" date="2014" name="Genome Announc.">
        <title>Genome sequence and annotation of Acremonium chrysogenum, producer of the beta-lactam antibiotic cephalosporin C.</title>
        <authorList>
            <person name="Terfehr D."/>
            <person name="Dahlmann T.A."/>
            <person name="Specht T."/>
            <person name="Zadra I."/>
            <person name="Kuernsteiner H."/>
            <person name="Kueck U."/>
        </authorList>
    </citation>
    <scope>NUCLEOTIDE SEQUENCE [LARGE SCALE GENOMIC DNA]</scope>
    <source>
        <strain evidence="3">ATCC 11550 / CBS 779.69 / DSM 880 / IAM 14645 / JCM 23072 / IMI 49137</strain>
    </source>
</reference>
<protein>
    <submittedName>
        <fullName evidence="2">X-linked retinitis pigmentosa GTPase regulator-like protein</fullName>
    </submittedName>
</protein>
<dbReference type="InterPro" id="IPR000408">
    <property type="entry name" value="Reg_chr_condens"/>
</dbReference>
<sequence length="321" mass="34086">MSSPGPMKLYASGFNAWNQLVFDEEDIRDEPDDIRSFDVVLEGGDIELPISRLSYTLVTRDSKLLKAGCSTPTDDQELNLARSGAENAQVEVPTTTGGCTAARSGPLLRKLADSEALRTGSTSHSWSWGAYGIKQIVAFDAGWVILYDEGTVATLGDARFEDCLAREVTSKSPAEAPGEVPDLNSLGEPIRIIAAGGYTAAAVTESGSLYAWGMESTGMHRRQQAIPGLSGIPNYVEVDGDKDVEDIAVGESHAIALTTDGSVYVIGGNENGQLGLGIGFNERVGSWTKVNLGVSKNHRVVRVGAGPRSSFILVEIAHVKT</sequence>
<dbReference type="InterPro" id="IPR009091">
    <property type="entry name" value="RCC1/BLIP-II"/>
</dbReference>
<proteinExistence type="predicted"/>
<evidence type="ECO:0000313" key="3">
    <source>
        <dbReference type="Proteomes" id="UP000029964"/>
    </source>
</evidence>
<dbReference type="InterPro" id="IPR051553">
    <property type="entry name" value="Ran_GTPase-activating"/>
</dbReference>
<dbReference type="AlphaFoldDB" id="A0A086SUG7"/>
<name>A0A086SUG7_HAPC1</name>
<accession>A0A086SUG7</accession>
<dbReference type="STRING" id="857340.A0A086SUG7"/>
<dbReference type="EMBL" id="JPKY01000170">
    <property type="protein sequence ID" value="KFH40749.1"/>
    <property type="molecule type" value="Genomic_DNA"/>
</dbReference>
<evidence type="ECO:0000313" key="2">
    <source>
        <dbReference type="EMBL" id="KFH40749.1"/>
    </source>
</evidence>
<comment type="caution">
    <text evidence="2">The sequence shown here is derived from an EMBL/GenBank/DDBJ whole genome shotgun (WGS) entry which is preliminary data.</text>
</comment>
<evidence type="ECO:0000256" key="1">
    <source>
        <dbReference type="PROSITE-ProRule" id="PRU00235"/>
    </source>
</evidence>
<dbReference type="HOGENOM" id="CLU_046009_1_0_1"/>
<dbReference type="Gene3D" id="2.130.10.30">
    <property type="entry name" value="Regulator of chromosome condensation 1/beta-lactamase-inhibitor protein II"/>
    <property type="match status" value="1"/>
</dbReference>
<dbReference type="Proteomes" id="UP000029964">
    <property type="component" value="Unassembled WGS sequence"/>
</dbReference>
<dbReference type="PROSITE" id="PS50012">
    <property type="entry name" value="RCC1_3"/>
    <property type="match status" value="2"/>
</dbReference>